<comment type="catalytic activity">
    <reaction evidence="1">
        <text>ATP + protein L-histidine = ADP + protein N-phospho-L-histidine.</text>
        <dbReference type="EC" id="2.7.13.3"/>
    </reaction>
</comment>
<keyword evidence="4" id="KW-0808">Transferase</keyword>
<dbReference type="SMART" id="SM00388">
    <property type="entry name" value="HisKA"/>
    <property type="match status" value="1"/>
</dbReference>
<dbReference type="PANTHER" id="PTHR43065:SF10">
    <property type="entry name" value="PEROXIDE STRESS-ACTIVATED HISTIDINE KINASE MAK3"/>
    <property type="match status" value="1"/>
</dbReference>
<dbReference type="SMART" id="SM00387">
    <property type="entry name" value="HATPase_c"/>
    <property type="match status" value="1"/>
</dbReference>
<sequence>MVPDRRPEADNRKPRRWKRLSLRTRIFIIMAALLLTTLAGGLVTMWHTKATDSLFTALIDKNLASFQAAEELENSLLIQKGYLTYFFLDRNPEWLEKLEDYSQGFQKWLNKARLSAYTPAMQEIIDQIEAHYRDYLKQRDHVIELYKADKREEGWQRHQELRKQFAAIYGLCERYKVIHEYAIARVRSESGAQARFINTLALLAMLSVVGLGTLLVYVLIKQILEPIRRLALETGPADSTPGSDEIKALSHRVHNLLEDVDLAQSQLEKSQEYLLQSEKMALVGKLAAGVAHSIRNPLTSVKMRLFSLERHLELSPTQKEDLEVISDEIRHIDNIVRSFLEFSRPPKLKMQKTSLSEVVDSALTLLSHRLESYGVTVELKRSERLPEMQADPEQLKEVLVNLILNSCEAMVNGGKITIQEGKGQVAPLGRVAYLKYSDNGPGIPASIRDRIFEPFFSTKEEGTGLGLSIARRIIEEHGGLIELASQESGGAVFIITLPYREEETWGQS</sequence>
<keyword evidence="6 11" id="KW-0418">Kinase</keyword>
<dbReference type="Pfam" id="PF00512">
    <property type="entry name" value="HisKA"/>
    <property type="match status" value="1"/>
</dbReference>
<dbReference type="SUPFAM" id="SSF55874">
    <property type="entry name" value="ATPase domain of HSP90 chaperone/DNA topoisomerase II/histidine kinase"/>
    <property type="match status" value="1"/>
</dbReference>
<evidence type="ECO:0000256" key="7">
    <source>
        <dbReference type="ARBA" id="ARBA00022840"/>
    </source>
</evidence>
<feature type="transmembrane region" description="Helical" evidence="9">
    <location>
        <begin position="196"/>
        <end position="220"/>
    </location>
</feature>
<keyword evidence="5" id="KW-0547">Nucleotide-binding</keyword>
<evidence type="ECO:0000256" key="3">
    <source>
        <dbReference type="ARBA" id="ARBA00022553"/>
    </source>
</evidence>
<dbReference type="Gene3D" id="1.10.287.130">
    <property type="match status" value="1"/>
</dbReference>
<dbReference type="EMBL" id="DTHB01000045">
    <property type="protein sequence ID" value="HGB14881.1"/>
    <property type="molecule type" value="Genomic_DNA"/>
</dbReference>
<keyword evidence="9" id="KW-1133">Transmembrane helix</keyword>
<evidence type="ECO:0000256" key="9">
    <source>
        <dbReference type="SAM" id="Phobius"/>
    </source>
</evidence>
<dbReference type="InterPro" id="IPR003661">
    <property type="entry name" value="HisK_dim/P_dom"/>
</dbReference>
<evidence type="ECO:0000256" key="1">
    <source>
        <dbReference type="ARBA" id="ARBA00000085"/>
    </source>
</evidence>
<proteinExistence type="predicted"/>
<dbReference type="InterPro" id="IPR024478">
    <property type="entry name" value="HlyB_4HB_MCP"/>
</dbReference>
<gene>
    <name evidence="11" type="ORF">ENV62_06575</name>
</gene>
<keyword evidence="3" id="KW-0597">Phosphoprotein</keyword>
<dbReference type="InterPro" id="IPR005467">
    <property type="entry name" value="His_kinase_dom"/>
</dbReference>
<keyword evidence="7" id="KW-0067">ATP-binding</keyword>
<dbReference type="CDD" id="cd00082">
    <property type="entry name" value="HisKA"/>
    <property type="match status" value="1"/>
</dbReference>
<dbReference type="GO" id="GO:0005524">
    <property type="term" value="F:ATP binding"/>
    <property type="evidence" value="ECO:0007669"/>
    <property type="project" value="UniProtKB-KW"/>
</dbReference>
<dbReference type="GO" id="GO:0000155">
    <property type="term" value="F:phosphorelay sensor kinase activity"/>
    <property type="evidence" value="ECO:0007669"/>
    <property type="project" value="InterPro"/>
</dbReference>
<evidence type="ECO:0000256" key="6">
    <source>
        <dbReference type="ARBA" id="ARBA00022777"/>
    </source>
</evidence>
<feature type="domain" description="Histidine kinase" evidence="10">
    <location>
        <begin position="289"/>
        <end position="501"/>
    </location>
</feature>
<keyword evidence="9" id="KW-0472">Membrane</keyword>
<name>A0A7C3SJ30_9BACT</name>
<comment type="caution">
    <text evidence="11">The sequence shown here is derived from an EMBL/GenBank/DDBJ whole genome shotgun (WGS) entry which is preliminary data.</text>
</comment>
<dbReference type="Gene3D" id="3.30.565.10">
    <property type="entry name" value="Histidine kinase-like ATPase, C-terminal domain"/>
    <property type="match status" value="1"/>
</dbReference>
<evidence type="ECO:0000256" key="2">
    <source>
        <dbReference type="ARBA" id="ARBA00012438"/>
    </source>
</evidence>
<dbReference type="PRINTS" id="PR00344">
    <property type="entry name" value="BCTRLSENSOR"/>
</dbReference>
<keyword evidence="9" id="KW-0812">Transmembrane</keyword>
<dbReference type="Pfam" id="PF12729">
    <property type="entry name" value="4HB_MCP_1"/>
    <property type="match status" value="1"/>
</dbReference>
<dbReference type="SUPFAM" id="SSF47384">
    <property type="entry name" value="Homodimeric domain of signal transducing histidine kinase"/>
    <property type="match status" value="1"/>
</dbReference>
<evidence type="ECO:0000256" key="5">
    <source>
        <dbReference type="ARBA" id="ARBA00022741"/>
    </source>
</evidence>
<dbReference type="PANTHER" id="PTHR43065">
    <property type="entry name" value="SENSOR HISTIDINE KINASE"/>
    <property type="match status" value="1"/>
</dbReference>
<dbReference type="PROSITE" id="PS50109">
    <property type="entry name" value="HIS_KIN"/>
    <property type="match status" value="1"/>
</dbReference>
<evidence type="ECO:0000259" key="10">
    <source>
        <dbReference type="PROSITE" id="PS50109"/>
    </source>
</evidence>
<evidence type="ECO:0000256" key="8">
    <source>
        <dbReference type="ARBA" id="ARBA00023012"/>
    </source>
</evidence>
<evidence type="ECO:0000313" key="11">
    <source>
        <dbReference type="EMBL" id="HGB14881.1"/>
    </source>
</evidence>
<dbReference type="EC" id="2.7.13.3" evidence="2"/>
<organism evidence="11">
    <name type="scientific">Desulfobacca acetoxidans</name>
    <dbReference type="NCBI Taxonomy" id="60893"/>
    <lineage>
        <taxon>Bacteria</taxon>
        <taxon>Pseudomonadati</taxon>
        <taxon>Thermodesulfobacteriota</taxon>
        <taxon>Desulfobaccia</taxon>
        <taxon>Desulfobaccales</taxon>
        <taxon>Desulfobaccaceae</taxon>
        <taxon>Desulfobacca</taxon>
    </lineage>
</organism>
<dbReference type="InterPro" id="IPR036890">
    <property type="entry name" value="HATPase_C_sf"/>
</dbReference>
<dbReference type="InterPro" id="IPR036097">
    <property type="entry name" value="HisK_dim/P_sf"/>
</dbReference>
<keyword evidence="8" id="KW-0902">Two-component regulatory system</keyword>
<protein>
    <recommendedName>
        <fullName evidence="2">histidine kinase</fullName>
        <ecNumber evidence="2">2.7.13.3</ecNumber>
    </recommendedName>
</protein>
<dbReference type="InterPro" id="IPR004358">
    <property type="entry name" value="Sig_transdc_His_kin-like_C"/>
</dbReference>
<accession>A0A7C3SJ30</accession>
<dbReference type="Pfam" id="PF02518">
    <property type="entry name" value="HATPase_c"/>
    <property type="match status" value="1"/>
</dbReference>
<dbReference type="AlphaFoldDB" id="A0A7C3SJ30"/>
<feature type="transmembrane region" description="Helical" evidence="9">
    <location>
        <begin position="26"/>
        <end position="46"/>
    </location>
</feature>
<reference evidence="11" key="1">
    <citation type="journal article" date="2020" name="mSystems">
        <title>Genome- and Community-Level Interaction Insights into Carbon Utilization and Element Cycling Functions of Hydrothermarchaeota in Hydrothermal Sediment.</title>
        <authorList>
            <person name="Zhou Z."/>
            <person name="Liu Y."/>
            <person name="Xu W."/>
            <person name="Pan J."/>
            <person name="Luo Z.H."/>
            <person name="Li M."/>
        </authorList>
    </citation>
    <scope>NUCLEOTIDE SEQUENCE [LARGE SCALE GENOMIC DNA]</scope>
    <source>
        <strain evidence="11">SpSt-776</strain>
    </source>
</reference>
<evidence type="ECO:0000256" key="4">
    <source>
        <dbReference type="ARBA" id="ARBA00022679"/>
    </source>
</evidence>
<dbReference type="InterPro" id="IPR003594">
    <property type="entry name" value="HATPase_dom"/>
</dbReference>